<dbReference type="PANTHER" id="PTHR46836">
    <property type="entry name" value="AFADIN"/>
    <property type="match status" value="1"/>
</dbReference>
<dbReference type="OrthoDB" id="1584003at2759"/>
<dbReference type="PANTHER" id="PTHR46836:SF7">
    <property type="entry name" value="PHOSPHATIDYLINOSITOL N-ACETYGLUCOSAMINLYTRANSFERASE SUBUNIT P-LIKE PROTEIN"/>
    <property type="match status" value="1"/>
</dbReference>
<reference evidence="2" key="2">
    <citation type="journal article" date="2023" name="Int. J. Mol. Sci.">
        <title>De Novo Assembly and Annotation of 11 Diverse Shrub Willow (Salix) Genomes Reveals Novel Gene Organization in Sex-Linked Regions.</title>
        <authorList>
            <person name="Hyden B."/>
            <person name="Feng K."/>
            <person name="Yates T.B."/>
            <person name="Jawdy S."/>
            <person name="Cereghino C."/>
            <person name="Smart L.B."/>
            <person name="Muchero W."/>
        </authorList>
    </citation>
    <scope>NUCLEOTIDE SEQUENCE [LARGE SCALE GENOMIC DNA]</scope>
    <source>
        <tissue evidence="2">Shoot tip</tissue>
    </source>
</reference>
<evidence type="ECO:0000313" key="2">
    <source>
        <dbReference type="EMBL" id="KAJ6690337.1"/>
    </source>
</evidence>
<evidence type="ECO:0000313" key="3">
    <source>
        <dbReference type="Proteomes" id="UP001151529"/>
    </source>
</evidence>
<protein>
    <recommendedName>
        <fullName evidence="1">DUF3741 domain-containing protein</fullName>
    </recommendedName>
</protein>
<evidence type="ECO:0000259" key="1">
    <source>
        <dbReference type="Pfam" id="PF12552"/>
    </source>
</evidence>
<dbReference type="Pfam" id="PF12552">
    <property type="entry name" value="DUF3741"/>
    <property type="match status" value="1"/>
</dbReference>
<accession>A0A9Q0PM17</accession>
<reference evidence="2" key="1">
    <citation type="submission" date="2022-11" db="EMBL/GenBank/DDBJ databases">
        <authorList>
            <person name="Hyden B.L."/>
            <person name="Feng K."/>
            <person name="Yates T."/>
            <person name="Jawdy S."/>
            <person name="Smart L.B."/>
            <person name="Muchero W."/>
        </authorList>
    </citation>
    <scope>NUCLEOTIDE SEQUENCE</scope>
    <source>
        <tissue evidence="2">Shoot tip</tissue>
    </source>
</reference>
<sequence length="609" mass="68851">MSTEMQPKQMTESVIAKLMGLDELAPPQPVQKKPRVLSDNYLRRVSSIGAREKHSEHISFRLSNEEQKDYIEVFQILETLRRKKDCKMSVEKRKIRPSPSGAKVICRRDEFKQSTDVSKECHDAQEVIDSKTDNFLQYFQEPKFTKKANDLQDLPPQLQSGHITVVENKLHGSCLPTTGIAVLKPKQGKVENAGRCFSSTGAVEVFCPADMKHKEILSVQNGNLHAEVKERKNLDYDSGPARRLESGAVTPCLKSLSRWHLQCLFLLTRRASSTVQMSHIWTGKRRRKSLKNGRQPKSLSRLKWLVGAKLWIEMLATFNCESRAVSFVYKPDKCDHVVPDSRGANWNTPSGIRILEVRNDGRVRDLPKSRSFLENFNTVASPNTRTRHKSLRKPSCKSFPLIPHMVSETNHSVEANFVFQNKLENKMEANDSHSQSSKCFVSSRQNYQTLQDPWATQEGHMNEDSEGDLSEQNTEACMSSTSNTSSINVVHKQGDAEISILKRSLLCNELFELESNNCVLPVKDEYSSPRDLPTSVQQQGISNRISEIESVSSHCCGTDADPESQISFEDAYQLSPDTVLEPLFKKEISSTYDCFESVDSSVHGLESHL</sequence>
<name>A0A9Q0PM17_SALVM</name>
<proteinExistence type="predicted"/>
<dbReference type="Proteomes" id="UP001151529">
    <property type="component" value="Chromosome 8"/>
</dbReference>
<organism evidence="2 3">
    <name type="scientific">Salix viminalis</name>
    <name type="common">Common osier</name>
    <name type="synonym">Basket willow</name>
    <dbReference type="NCBI Taxonomy" id="40686"/>
    <lineage>
        <taxon>Eukaryota</taxon>
        <taxon>Viridiplantae</taxon>
        <taxon>Streptophyta</taxon>
        <taxon>Embryophyta</taxon>
        <taxon>Tracheophyta</taxon>
        <taxon>Spermatophyta</taxon>
        <taxon>Magnoliopsida</taxon>
        <taxon>eudicotyledons</taxon>
        <taxon>Gunneridae</taxon>
        <taxon>Pentapetalae</taxon>
        <taxon>rosids</taxon>
        <taxon>fabids</taxon>
        <taxon>Malpighiales</taxon>
        <taxon>Salicaceae</taxon>
        <taxon>Saliceae</taxon>
        <taxon>Salix</taxon>
    </lineage>
</organism>
<keyword evidence="3" id="KW-1185">Reference proteome</keyword>
<gene>
    <name evidence="2" type="ORF">OIU85_006593</name>
</gene>
<feature type="domain" description="DUF3741" evidence="1">
    <location>
        <begin position="113"/>
        <end position="143"/>
    </location>
</feature>
<dbReference type="AlphaFoldDB" id="A0A9Q0PM17"/>
<dbReference type="InterPro" id="IPR022212">
    <property type="entry name" value="DUF3741"/>
</dbReference>
<comment type="caution">
    <text evidence="2">The sequence shown here is derived from an EMBL/GenBank/DDBJ whole genome shotgun (WGS) entry which is preliminary data.</text>
</comment>
<dbReference type="EMBL" id="JAPFFL010000012">
    <property type="protein sequence ID" value="KAJ6690337.1"/>
    <property type="molecule type" value="Genomic_DNA"/>
</dbReference>